<dbReference type="RefSeq" id="WP_181470372.1">
    <property type="nucleotide sequence ID" value="NZ_JACEFG010000001.1"/>
</dbReference>
<keyword evidence="3" id="KW-0159">Chromosome partition</keyword>
<dbReference type="Gene3D" id="1.10.10.10">
    <property type="entry name" value="Winged helix-like DNA-binding domain superfamily/Winged helix DNA-binding domain"/>
    <property type="match status" value="1"/>
</dbReference>
<dbReference type="Pfam" id="PF01580">
    <property type="entry name" value="FtsK_SpoIIIE"/>
    <property type="match status" value="1"/>
</dbReference>
<dbReference type="Gene3D" id="3.30.980.40">
    <property type="match status" value="1"/>
</dbReference>
<gene>
    <name evidence="10" type="ORF">H0266_00145</name>
</gene>
<dbReference type="SUPFAM" id="SSF52540">
    <property type="entry name" value="P-loop containing nucleoside triphosphate hydrolases"/>
    <property type="match status" value="1"/>
</dbReference>
<organism evidence="10 11">
    <name type="scientific">Halobacillus locisalis</name>
    <dbReference type="NCBI Taxonomy" id="220753"/>
    <lineage>
        <taxon>Bacteria</taxon>
        <taxon>Bacillati</taxon>
        <taxon>Bacillota</taxon>
        <taxon>Bacilli</taxon>
        <taxon>Bacillales</taxon>
        <taxon>Bacillaceae</taxon>
        <taxon>Halobacillus</taxon>
    </lineage>
</organism>
<feature type="binding site" evidence="6">
    <location>
        <begin position="542"/>
        <end position="549"/>
    </location>
    <ligand>
        <name>ATP</name>
        <dbReference type="ChEBI" id="CHEBI:30616"/>
    </ligand>
</feature>
<evidence type="ECO:0000256" key="7">
    <source>
        <dbReference type="SAM" id="Coils"/>
    </source>
</evidence>
<dbReference type="InterPro" id="IPR002543">
    <property type="entry name" value="FtsK_dom"/>
</dbReference>
<dbReference type="InterPro" id="IPR050206">
    <property type="entry name" value="FtsK/SpoIIIE/SftA"/>
</dbReference>
<dbReference type="GO" id="GO:0005524">
    <property type="term" value="F:ATP binding"/>
    <property type="evidence" value="ECO:0007669"/>
    <property type="project" value="UniProtKB-UniRule"/>
</dbReference>
<feature type="coiled-coil region" evidence="7">
    <location>
        <begin position="127"/>
        <end position="154"/>
    </location>
</feature>
<dbReference type="SMART" id="SM00382">
    <property type="entry name" value="AAA"/>
    <property type="match status" value="1"/>
</dbReference>
<evidence type="ECO:0000256" key="2">
    <source>
        <dbReference type="ARBA" id="ARBA00022741"/>
    </source>
</evidence>
<dbReference type="SMART" id="SM00843">
    <property type="entry name" value="Ftsk_gamma"/>
    <property type="match status" value="1"/>
</dbReference>
<name>A0A838CMH4_9BACI</name>
<dbReference type="GO" id="GO:0003677">
    <property type="term" value="F:DNA binding"/>
    <property type="evidence" value="ECO:0007669"/>
    <property type="project" value="UniProtKB-KW"/>
</dbReference>
<dbReference type="AlphaFoldDB" id="A0A838CMH4"/>
<accession>A0A838CMH4</accession>
<protein>
    <submittedName>
        <fullName evidence="10">DNA translocase FtsK</fullName>
    </submittedName>
</protein>
<feature type="compositionally biased region" description="Polar residues" evidence="8">
    <location>
        <begin position="97"/>
        <end position="113"/>
    </location>
</feature>
<evidence type="ECO:0000256" key="1">
    <source>
        <dbReference type="ARBA" id="ARBA00006474"/>
    </source>
</evidence>
<feature type="compositionally biased region" description="Acidic residues" evidence="8">
    <location>
        <begin position="243"/>
        <end position="274"/>
    </location>
</feature>
<dbReference type="InterPro" id="IPR036390">
    <property type="entry name" value="WH_DNA-bd_sf"/>
</dbReference>
<feature type="compositionally biased region" description="Basic and acidic residues" evidence="8">
    <location>
        <begin position="275"/>
        <end position="290"/>
    </location>
</feature>
<dbReference type="PROSITE" id="PS50901">
    <property type="entry name" value="FTSK"/>
    <property type="match status" value="1"/>
</dbReference>
<evidence type="ECO:0000256" key="6">
    <source>
        <dbReference type="PROSITE-ProRule" id="PRU00289"/>
    </source>
</evidence>
<dbReference type="Proteomes" id="UP000571017">
    <property type="component" value="Unassembled WGS sequence"/>
</dbReference>
<evidence type="ECO:0000313" key="10">
    <source>
        <dbReference type="EMBL" id="MBA2173300.1"/>
    </source>
</evidence>
<feature type="domain" description="FtsK" evidence="9">
    <location>
        <begin position="525"/>
        <end position="717"/>
    </location>
</feature>
<keyword evidence="2 6" id="KW-0547">Nucleotide-binding</keyword>
<dbReference type="InterPro" id="IPR041027">
    <property type="entry name" value="FtsK_alpha"/>
</dbReference>
<keyword evidence="11" id="KW-1185">Reference proteome</keyword>
<reference evidence="10 11" key="1">
    <citation type="journal article" date="2004" name="Extremophiles">
        <title>Halobacillus locisalis sp. nov., a halophilic bacterium isolated from a marine solar saltern of the Yellow Sea in Korea.</title>
        <authorList>
            <person name="Yoon J.H."/>
            <person name="Kang K.H."/>
            <person name="Oh T.K."/>
            <person name="Park Y.H."/>
        </authorList>
    </citation>
    <scope>NUCLEOTIDE SEQUENCE [LARGE SCALE GENOMIC DNA]</scope>
    <source>
        <strain evidence="10 11">KCTC 3788</strain>
    </source>
</reference>
<dbReference type="PANTHER" id="PTHR22683">
    <property type="entry name" value="SPORULATION PROTEIN RELATED"/>
    <property type="match status" value="1"/>
</dbReference>
<feature type="compositionally biased region" description="Basic and acidic residues" evidence="8">
    <location>
        <begin position="364"/>
        <end position="380"/>
    </location>
</feature>
<feature type="compositionally biased region" description="Basic and acidic residues" evidence="8">
    <location>
        <begin position="319"/>
        <end position="329"/>
    </location>
</feature>
<proteinExistence type="inferred from homology"/>
<comment type="similarity">
    <text evidence="1">Belongs to the FtsK/SpoIIIE/SftA family.</text>
</comment>
<dbReference type="Pfam" id="PF09397">
    <property type="entry name" value="FtsK_gamma"/>
    <property type="match status" value="1"/>
</dbReference>
<dbReference type="SUPFAM" id="SSF46785">
    <property type="entry name" value="Winged helix' DNA-binding domain"/>
    <property type="match status" value="1"/>
</dbReference>
<dbReference type="InterPro" id="IPR003593">
    <property type="entry name" value="AAA+_ATPase"/>
</dbReference>
<evidence type="ECO:0000256" key="8">
    <source>
        <dbReference type="SAM" id="MobiDB-lite"/>
    </source>
</evidence>
<feature type="compositionally biased region" description="Basic and acidic residues" evidence="8">
    <location>
        <begin position="71"/>
        <end position="96"/>
    </location>
</feature>
<evidence type="ECO:0000256" key="5">
    <source>
        <dbReference type="ARBA" id="ARBA00023125"/>
    </source>
</evidence>
<keyword evidence="5" id="KW-0238">DNA-binding</keyword>
<comment type="caution">
    <text evidence="10">The sequence shown here is derived from an EMBL/GenBank/DDBJ whole genome shotgun (WGS) entry which is preliminary data.</text>
</comment>
<dbReference type="Pfam" id="PF17854">
    <property type="entry name" value="FtsK_alpha"/>
    <property type="match status" value="1"/>
</dbReference>
<feature type="region of interest" description="Disordered" evidence="8">
    <location>
        <begin position="16"/>
        <end position="127"/>
    </location>
</feature>
<dbReference type="InterPro" id="IPR027417">
    <property type="entry name" value="P-loop_NTPase"/>
</dbReference>
<evidence type="ECO:0000256" key="3">
    <source>
        <dbReference type="ARBA" id="ARBA00022829"/>
    </source>
</evidence>
<feature type="region of interest" description="Disordered" evidence="8">
    <location>
        <begin position="218"/>
        <end position="380"/>
    </location>
</feature>
<evidence type="ECO:0000313" key="11">
    <source>
        <dbReference type="Proteomes" id="UP000571017"/>
    </source>
</evidence>
<feature type="compositionally biased region" description="Basic and acidic residues" evidence="8">
    <location>
        <begin position="343"/>
        <end position="353"/>
    </location>
</feature>
<dbReference type="InterPro" id="IPR036388">
    <property type="entry name" value="WH-like_DNA-bd_sf"/>
</dbReference>
<dbReference type="GO" id="GO:0007059">
    <property type="term" value="P:chromosome segregation"/>
    <property type="evidence" value="ECO:0007669"/>
    <property type="project" value="UniProtKB-KW"/>
</dbReference>
<sequence>MWRDIKNKWKQWFQAEEHEDVPAPTPKQERHEVNAKTKMTYKYPKQGEFRFPVIPDQKTNRRQAAPSFEPAQEKQTSRRRSQRYEQAEEVDPKQEAKQTQTSRTLPETSSVPFTPTDVPSPVYGYHSREVAERVEELEDAIAATQEEQPVAEQDGEWEELRRRLRERVSEKPSTLRELPLYEYEVEGGSDSFETEGSIEKPENVEQIVLDSTVDSTVTVDQEGEAEEDFQERSVDEGRNVLSMEEEEVLEPVANDDVEDLTTEEDDAQELEDVEVADHLEEEKEETKPVEEPSNGTEETVLEEPKEDLLENPAQAVAPPEKKLDQQGAKREKRTVPFNVIMTPRDKRTRDKSAKPSRPGQENTPQKEEPPKQEKKVEALEPLRVNNERIEYQTPVHLLDDAHRPSDTDDSWIEGQMELLETTLRHFHVKAKVVNAMKGPSVTRFEVQPEPGVKVSKITNLADDIKLSMAARDIRIEAPIPGKQAVGIEVPNQKSQMVGLQEIFESDAFQNDPSPLTVGLGLDIGGDPIVTNLKKMPHGLIAGATGSGKSVCINTILVSLLYKAHHDDVKFLLIDPKMVELAPYNELPHLVSPVITDVKAATTALKWAVKEMEERYEKFVEEGVRDVERYNDKMIKQQREDEKLPYLVIVIDELADLMMVSPQDVEDAICRIAQKARACGIHLLLATQRPSVDVITGLIKANIPTRIAFSVSSQVDSRTIIDSGGAEKLLGKGDMLFVENGSGQARRIQGAFVSDDEIERVTNHVKKIAPPQYLFHQEELMKQISSEEETDELFEEAVRFVLQHDGASASLIQRRFKVGYNRAARLVDQMEDFGIISEAKGSKPRDILMTEQQIEELING</sequence>
<dbReference type="EMBL" id="JACEFG010000001">
    <property type="protein sequence ID" value="MBA2173300.1"/>
    <property type="molecule type" value="Genomic_DNA"/>
</dbReference>
<dbReference type="Gene3D" id="3.40.50.300">
    <property type="entry name" value="P-loop containing nucleotide triphosphate hydrolases"/>
    <property type="match status" value="1"/>
</dbReference>
<keyword evidence="7" id="KW-0175">Coiled coil</keyword>
<dbReference type="PANTHER" id="PTHR22683:SF42">
    <property type="entry name" value="DNA TRANSLOCASE SFTA"/>
    <property type="match status" value="1"/>
</dbReference>
<evidence type="ECO:0000259" key="9">
    <source>
        <dbReference type="PROSITE" id="PS50901"/>
    </source>
</evidence>
<dbReference type="InterPro" id="IPR018541">
    <property type="entry name" value="Ftsk_gamma"/>
</dbReference>
<evidence type="ECO:0000256" key="4">
    <source>
        <dbReference type="ARBA" id="ARBA00022840"/>
    </source>
</evidence>
<keyword evidence="4 6" id="KW-0067">ATP-binding</keyword>